<dbReference type="InterPro" id="IPR023385">
    <property type="entry name" value="YopX-like_C"/>
</dbReference>
<dbReference type="RefSeq" id="WP_405323441.1">
    <property type="nucleotide sequence ID" value="NZ_JAZGZR010000069.1"/>
</dbReference>
<organism evidence="2 3">
    <name type="scientific">Flavobacterium davisii</name>
    <dbReference type="NCBI Taxonomy" id="2906077"/>
    <lineage>
        <taxon>Bacteria</taxon>
        <taxon>Pseudomonadati</taxon>
        <taxon>Bacteroidota</taxon>
        <taxon>Flavobacteriia</taxon>
        <taxon>Flavobacteriales</taxon>
        <taxon>Flavobacteriaceae</taxon>
        <taxon>Flavobacterium</taxon>
    </lineage>
</organism>
<evidence type="ECO:0000259" key="1">
    <source>
        <dbReference type="Pfam" id="PF09643"/>
    </source>
</evidence>
<dbReference type="Gene3D" id="2.30.30.290">
    <property type="entry name" value="YopX-like domains"/>
    <property type="match status" value="1"/>
</dbReference>
<keyword evidence="3" id="KW-1185">Reference proteome</keyword>
<dbReference type="Pfam" id="PF09643">
    <property type="entry name" value="YopX"/>
    <property type="match status" value="1"/>
</dbReference>
<dbReference type="Proteomes" id="UP001621813">
    <property type="component" value="Unassembled WGS sequence"/>
</dbReference>
<proteinExistence type="predicted"/>
<protein>
    <submittedName>
        <fullName evidence="2">YopX family protein</fullName>
    </submittedName>
</protein>
<comment type="caution">
    <text evidence="2">The sequence shown here is derived from an EMBL/GenBank/DDBJ whole genome shotgun (WGS) entry which is preliminary data.</text>
</comment>
<dbReference type="SUPFAM" id="SSF159006">
    <property type="entry name" value="YopX-like"/>
    <property type="match status" value="1"/>
</dbReference>
<dbReference type="InterPro" id="IPR010024">
    <property type="entry name" value="CHP16711"/>
</dbReference>
<evidence type="ECO:0000313" key="3">
    <source>
        <dbReference type="Proteomes" id="UP001621813"/>
    </source>
</evidence>
<name>A0ABW8PSS5_9FLAO</name>
<reference evidence="2 3" key="1">
    <citation type="submission" date="2024-02" db="EMBL/GenBank/DDBJ databases">
        <title>Comparative Genomic Analysis of Flavobacterium Species Causing Columnaris Disease of Freshwater Fish in Thailand: Insights into Virulence and Resistance Mechanisms.</title>
        <authorList>
            <person name="Nguyen D."/>
            <person name="Chokmangmeepisarn P."/>
            <person name="Khianchaikhan K."/>
            <person name="Morishita M."/>
            <person name="Bunnoy A."/>
            <person name="Rodkhum C."/>
        </authorList>
    </citation>
    <scope>NUCLEOTIDE SEQUENCE [LARGE SCALE GENOMIC DNA]</scope>
    <source>
        <strain evidence="2 3">KCRT2007</strain>
    </source>
</reference>
<evidence type="ECO:0000313" key="2">
    <source>
        <dbReference type="EMBL" id="MFK7051039.1"/>
    </source>
</evidence>
<dbReference type="InterPro" id="IPR019096">
    <property type="entry name" value="YopX_protein"/>
</dbReference>
<dbReference type="EMBL" id="JAZGZR010000069">
    <property type="protein sequence ID" value="MFK7051039.1"/>
    <property type="molecule type" value="Genomic_DNA"/>
</dbReference>
<sequence length="161" mass="18532">MGTSAFVGLKLIKEMATMIKFRAWDKENGIYLYNVQDAYDTLSGFVKYDDGEDAEYDEVCFGDFLDNERYDVEQFTGLKDMNGNEIYAGDILHFGSMWCVGDEYDPREEEHTGFVEYRQDYASYVVNCNGKIFPLEQVISFDGYSVHGNVHENPELLEADK</sequence>
<dbReference type="NCBIfam" id="TIGR01671">
    <property type="entry name" value="phage_TIGR01671"/>
    <property type="match status" value="1"/>
</dbReference>
<feature type="domain" description="YopX protein" evidence="1">
    <location>
        <begin position="20"/>
        <end position="158"/>
    </location>
</feature>
<gene>
    <name evidence="2" type="ORF">V3Q77_14255</name>
</gene>
<accession>A0ABW8PSS5</accession>